<gene>
    <name evidence="2" type="ORF">SHKM778_90590</name>
</gene>
<evidence type="ECO:0000313" key="2">
    <source>
        <dbReference type="EMBL" id="BFO22671.1"/>
    </source>
</evidence>
<dbReference type="AlphaFoldDB" id="A0AAT9HZ01"/>
<reference evidence="2" key="1">
    <citation type="submission" date="2024-06" db="EMBL/GenBank/DDBJ databases">
        <authorList>
            <consortium name="consrtm"/>
            <person name="Uemura M."/>
            <person name="Terahara T."/>
        </authorList>
    </citation>
    <scope>NUCLEOTIDE SEQUENCE</scope>
    <source>
        <strain evidence="2">KM77-8</strain>
    </source>
</reference>
<proteinExistence type="predicted"/>
<dbReference type="EMBL" id="AP035768">
    <property type="protein sequence ID" value="BFO22671.1"/>
    <property type="molecule type" value="Genomic_DNA"/>
</dbReference>
<sequence length="141" mass="14840">MDQVVVAGAVAGPGLHHAVGEGAQLGGQLLLGEAFVGARVDVPDEDAGGEFDGGRDGGGGRAREDLDLDVDRGEALREFDDVDVHAARVAGARLVEREVCTESIATRRGLRCSRSRAGAAGERRPSLAMYWLTWRSSSLRA</sequence>
<evidence type="ECO:0008006" key="3">
    <source>
        <dbReference type="Google" id="ProtNLM"/>
    </source>
</evidence>
<evidence type="ECO:0000256" key="1">
    <source>
        <dbReference type="SAM" id="MobiDB-lite"/>
    </source>
</evidence>
<organism evidence="2">
    <name type="scientific">Streptomyces haneummycinicus</name>
    <dbReference type="NCBI Taxonomy" id="3074435"/>
    <lineage>
        <taxon>Bacteria</taxon>
        <taxon>Bacillati</taxon>
        <taxon>Actinomycetota</taxon>
        <taxon>Actinomycetes</taxon>
        <taxon>Kitasatosporales</taxon>
        <taxon>Streptomycetaceae</taxon>
        <taxon>Streptomyces</taxon>
    </lineage>
</organism>
<reference evidence="2" key="2">
    <citation type="submission" date="2024-07" db="EMBL/GenBank/DDBJ databases">
        <title>Streptomyces haneummycinica sp. nov., a new antibiotic-producing actinobacterium isolated from marine sediment.</title>
        <authorList>
            <person name="Uemura M."/>
            <person name="Hamada M."/>
            <person name="Hirano S."/>
            <person name="Kobayashi K."/>
            <person name="Ohshiro T."/>
            <person name="Kobayashi T."/>
            <person name="Terahara T."/>
        </authorList>
    </citation>
    <scope>NUCLEOTIDE SEQUENCE</scope>
    <source>
        <strain evidence="2">KM77-8</strain>
    </source>
</reference>
<protein>
    <recommendedName>
        <fullName evidence="3">Pentapeptide repeat-containing protein</fullName>
    </recommendedName>
</protein>
<feature type="region of interest" description="Disordered" evidence="1">
    <location>
        <begin position="44"/>
        <end position="65"/>
    </location>
</feature>
<name>A0AAT9HZ01_9ACTN</name>
<accession>A0AAT9HZ01</accession>